<organism evidence="2 3">
    <name type="scientific">Ureibacillus suwonensis</name>
    <dbReference type="NCBI Taxonomy" id="313007"/>
    <lineage>
        <taxon>Bacteria</taxon>
        <taxon>Bacillati</taxon>
        <taxon>Bacillota</taxon>
        <taxon>Bacilli</taxon>
        <taxon>Bacillales</taxon>
        <taxon>Caryophanaceae</taxon>
        <taxon>Ureibacillus</taxon>
    </lineage>
</organism>
<gene>
    <name evidence="2" type="ORF">ACFPOH_15825</name>
</gene>
<evidence type="ECO:0000256" key="1">
    <source>
        <dbReference type="SAM" id="MobiDB-lite"/>
    </source>
</evidence>
<dbReference type="Proteomes" id="UP001595978">
    <property type="component" value="Unassembled WGS sequence"/>
</dbReference>
<evidence type="ECO:0000313" key="2">
    <source>
        <dbReference type="EMBL" id="MFC5543178.1"/>
    </source>
</evidence>
<keyword evidence="3" id="KW-1185">Reference proteome</keyword>
<comment type="caution">
    <text evidence="2">The sequence shown here is derived from an EMBL/GenBank/DDBJ whole genome shotgun (WGS) entry which is preliminary data.</text>
</comment>
<sequence>MLNWKEKRKAGGRKSPTGKTRSAGDESPSRKIEKRPENKKKKRMLVSFAFGSNGAE</sequence>
<feature type="compositionally biased region" description="Basic and acidic residues" evidence="1">
    <location>
        <begin position="22"/>
        <end position="36"/>
    </location>
</feature>
<feature type="compositionally biased region" description="Basic residues" evidence="1">
    <location>
        <begin position="1"/>
        <end position="12"/>
    </location>
</feature>
<reference evidence="3" key="1">
    <citation type="journal article" date="2019" name="Int. J. Syst. Evol. Microbiol.">
        <title>The Global Catalogue of Microorganisms (GCM) 10K type strain sequencing project: providing services to taxonomists for standard genome sequencing and annotation.</title>
        <authorList>
            <consortium name="The Broad Institute Genomics Platform"/>
            <consortium name="The Broad Institute Genome Sequencing Center for Infectious Disease"/>
            <person name="Wu L."/>
            <person name="Ma J."/>
        </authorList>
    </citation>
    <scope>NUCLEOTIDE SEQUENCE [LARGE SCALE GENOMIC DNA]</scope>
    <source>
        <strain evidence="3">CCUG 56331</strain>
    </source>
</reference>
<dbReference type="EMBL" id="JBHSNQ010000191">
    <property type="protein sequence ID" value="MFC5543178.1"/>
    <property type="molecule type" value="Genomic_DNA"/>
</dbReference>
<evidence type="ECO:0000313" key="3">
    <source>
        <dbReference type="Proteomes" id="UP001595978"/>
    </source>
</evidence>
<name>A0ABW0RFL1_9BACL</name>
<feature type="region of interest" description="Disordered" evidence="1">
    <location>
        <begin position="1"/>
        <end position="56"/>
    </location>
</feature>
<proteinExistence type="predicted"/>
<protein>
    <submittedName>
        <fullName evidence="2">Uncharacterized protein</fullName>
    </submittedName>
</protein>
<accession>A0ABW0RFL1</accession>
<dbReference type="RefSeq" id="WP_342470073.1">
    <property type="nucleotide sequence ID" value="NZ_JBHSNQ010000191.1"/>
</dbReference>